<organism evidence="1 2">
    <name type="scientific">Saccharophagus degradans (strain 2-40 / ATCC 43961 / DSM 17024)</name>
    <dbReference type="NCBI Taxonomy" id="203122"/>
    <lineage>
        <taxon>Bacteria</taxon>
        <taxon>Pseudomonadati</taxon>
        <taxon>Pseudomonadota</taxon>
        <taxon>Gammaproteobacteria</taxon>
        <taxon>Cellvibrionales</taxon>
        <taxon>Cellvibrionaceae</taxon>
        <taxon>Saccharophagus</taxon>
    </lineage>
</organism>
<dbReference type="eggNOG" id="ENOG5033714">
    <property type="taxonomic scope" value="Bacteria"/>
</dbReference>
<reference evidence="1 2" key="1">
    <citation type="journal article" date="2008" name="PLoS Genet.">
        <title>Complete genome sequence of the complex carbohydrate-degrading marine bacterium, Saccharophagus degradans strain 2-40 T.</title>
        <authorList>
            <person name="Weiner R.M."/>
            <person name="Taylor L.E.II."/>
            <person name="Henrissat B."/>
            <person name="Hauser L."/>
            <person name="Land M."/>
            <person name="Coutinho P.M."/>
            <person name="Rancurel C."/>
            <person name="Saunders E.H."/>
            <person name="Longmire A.G."/>
            <person name="Zhang H."/>
            <person name="Bayer E.A."/>
            <person name="Gilbert H.J."/>
            <person name="Larimer F."/>
            <person name="Zhulin I.B."/>
            <person name="Ekborg N.A."/>
            <person name="Lamed R."/>
            <person name="Richardson P.M."/>
            <person name="Borovok I."/>
            <person name="Hutcheson S."/>
        </authorList>
    </citation>
    <scope>NUCLEOTIDE SEQUENCE [LARGE SCALE GENOMIC DNA]</scope>
    <source>
        <strain evidence="2">2-40 / ATCC 43961 / DSM 17024</strain>
    </source>
</reference>
<dbReference type="HOGENOM" id="CLU_899830_0_0_6"/>
<name>Q21PK5_SACD2</name>
<proteinExistence type="predicted"/>
<evidence type="ECO:0000313" key="1">
    <source>
        <dbReference type="EMBL" id="ABD79374.1"/>
    </source>
</evidence>
<evidence type="ECO:0000313" key="2">
    <source>
        <dbReference type="Proteomes" id="UP000001947"/>
    </source>
</evidence>
<dbReference type="GeneID" id="98611823"/>
<keyword evidence="2" id="KW-1185">Reference proteome</keyword>
<gene>
    <name evidence="1" type="ordered locus">Sde_0110</name>
</gene>
<dbReference type="KEGG" id="sde:Sde_0110"/>
<accession>Q21PK5</accession>
<protein>
    <submittedName>
        <fullName evidence="1">Uncharacterized protein</fullName>
    </submittedName>
</protein>
<dbReference type="Proteomes" id="UP000001947">
    <property type="component" value="Chromosome"/>
</dbReference>
<dbReference type="STRING" id="203122.Sde_0110"/>
<dbReference type="AlphaFoldDB" id="Q21PK5"/>
<dbReference type="RefSeq" id="WP_011466598.1">
    <property type="nucleotide sequence ID" value="NC_007912.1"/>
</dbReference>
<sequence>MLDWIKYLPFSIKYKKAVSEVRGPYFSKPIKRKWLLGDNELMFSAPKSNSIYSLSHSGSKIETVNPKNKNILEGSWETLYPGNERGPESDWLTQLFYFDAWFFVGPWFIGEQARLKVSGILNTAIESSNFYTGNLFHPKVFESAVANFLDITYGYKRSGSGKSAHYRGPLSWKTIPISYCIESVVCDIHCIGNSSKDNPTLLRKVFFPISPTQFVCINFDFGGTEIFNDKIRSEPLFKLCDSIINSITLDVGEATKAEWNKVKATSPDMRITNTFGELPWPIKYEKPSKSRNEFDVTPNQKRLAT</sequence>
<dbReference type="EMBL" id="CP000282">
    <property type="protein sequence ID" value="ABD79374.1"/>
    <property type="molecule type" value="Genomic_DNA"/>
</dbReference>